<name>A0A7C4NM63_STAMA</name>
<keyword evidence="6 7" id="KW-0687">Ribonucleoprotein</keyword>
<dbReference type="GO" id="GO:0006364">
    <property type="term" value="P:rRNA processing"/>
    <property type="evidence" value="ECO:0007669"/>
    <property type="project" value="UniProtKB-UniRule"/>
</dbReference>
<gene>
    <name evidence="7" type="primary">nop10</name>
    <name evidence="8" type="ORF">ENU09_02245</name>
    <name evidence="9" type="ORF">ENU20_04745</name>
</gene>
<dbReference type="SUPFAM" id="SSF144210">
    <property type="entry name" value="Nop10-like SnoRNP"/>
    <property type="match status" value="1"/>
</dbReference>
<keyword evidence="5 7" id="KW-0698">rRNA processing</keyword>
<dbReference type="InterPro" id="IPR036756">
    <property type="entry name" value="H/ACA_rnp_Nop10_sf"/>
</dbReference>
<reference evidence="9" key="1">
    <citation type="journal article" date="2020" name="mSystems">
        <title>Genome- and Community-Level Interaction Insights into Carbon Utilization and Element Cycling Functions of Hydrothermarchaeota in Hydrothermal Sediment.</title>
        <authorList>
            <person name="Zhou Z."/>
            <person name="Liu Y."/>
            <person name="Xu W."/>
            <person name="Pan J."/>
            <person name="Luo Z.H."/>
            <person name="Li M."/>
        </authorList>
    </citation>
    <scope>NUCLEOTIDE SEQUENCE [LARGE SCALE GENOMIC DNA]</scope>
    <source>
        <strain evidence="8">SpSt-638</strain>
        <strain evidence="9">SpSt-648</strain>
    </source>
</reference>
<evidence type="ECO:0000313" key="8">
    <source>
        <dbReference type="EMBL" id="HGQ59523.1"/>
    </source>
</evidence>
<evidence type="ECO:0000313" key="9">
    <source>
        <dbReference type="EMBL" id="HGQ74365.1"/>
    </source>
</evidence>
<protein>
    <recommendedName>
        <fullName evidence="3 7">Ribosome biogenesis protein Nop10</fullName>
    </recommendedName>
</protein>
<evidence type="ECO:0000256" key="3">
    <source>
        <dbReference type="ARBA" id="ARBA00018821"/>
    </source>
</evidence>
<dbReference type="HAMAP" id="MF_00803">
    <property type="entry name" value="Nop10"/>
    <property type="match status" value="1"/>
</dbReference>
<dbReference type="GO" id="GO:1990904">
    <property type="term" value="C:ribonucleoprotein complex"/>
    <property type="evidence" value="ECO:0007669"/>
    <property type="project" value="UniProtKB-KW"/>
</dbReference>
<dbReference type="InterPro" id="IPR023532">
    <property type="entry name" value="Nop10_arc-typ"/>
</dbReference>
<dbReference type="PANTHER" id="PTHR13305">
    <property type="entry name" value="RIBOSOME BIOGENESIS PROTEIN NOP10"/>
    <property type="match status" value="1"/>
</dbReference>
<organism evidence="9">
    <name type="scientific">Staphylothermus marinus</name>
    <dbReference type="NCBI Taxonomy" id="2280"/>
    <lineage>
        <taxon>Archaea</taxon>
        <taxon>Thermoproteota</taxon>
        <taxon>Thermoprotei</taxon>
        <taxon>Desulfurococcales</taxon>
        <taxon>Desulfurococcaceae</taxon>
        <taxon>Staphylothermus</taxon>
    </lineage>
</organism>
<comment type="similarity">
    <text evidence="2 7">Belongs to the NOP10 family.</text>
</comment>
<dbReference type="PANTHER" id="PTHR13305:SF0">
    <property type="entry name" value="H_ACA RIBONUCLEOPROTEIN COMPLEX SUBUNIT 3"/>
    <property type="match status" value="1"/>
</dbReference>
<evidence type="ECO:0000256" key="7">
    <source>
        <dbReference type="HAMAP-Rule" id="MF_00803"/>
    </source>
</evidence>
<comment type="caution">
    <text evidence="9">The sequence shown here is derived from an EMBL/GenBank/DDBJ whole genome shotgun (WGS) entry which is preliminary data.</text>
</comment>
<evidence type="ECO:0000256" key="5">
    <source>
        <dbReference type="ARBA" id="ARBA00022552"/>
    </source>
</evidence>
<evidence type="ECO:0000256" key="6">
    <source>
        <dbReference type="ARBA" id="ARBA00023274"/>
    </source>
</evidence>
<dbReference type="GO" id="GO:0001522">
    <property type="term" value="P:pseudouridine synthesis"/>
    <property type="evidence" value="ECO:0007669"/>
    <property type="project" value="InterPro"/>
</dbReference>
<dbReference type="NCBIfam" id="NF009623">
    <property type="entry name" value="PRK13130.1"/>
    <property type="match status" value="1"/>
</dbReference>
<accession>A0A7C4NM63</accession>
<dbReference type="Pfam" id="PF04135">
    <property type="entry name" value="Nop10p"/>
    <property type="match status" value="1"/>
</dbReference>
<dbReference type="InterPro" id="IPR007264">
    <property type="entry name" value="H/ACA_rnp_Nop10"/>
</dbReference>
<dbReference type="EMBL" id="DTBP01000039">
    <property type="protein sequence ID" value="HGQ74365.1"/>
    <property type="molecule type" value="Genomic_DNA"/>
</dbReference>
<dbReference type="GO" id="GO:0030515">
    <property type="term" value="F:snoRNA binding"/>
    <property type="evidence" value="ECO:0007669"/>
    <property type="project" value="InterPro"/>
</dbReference>
<evidence type="ECO:0000256" key="2">
    <source>
        <dbReference type="ARBA" id="ARBA00009462"/>
    </source>
</evidence>
<keyword evidence="4 7" id="KW-0690">Ribosome biogenesis</keyword>
<proteinExistence type="inferred from homology"/>
<dbReference type="Gene3D" id="2.20.28.40">
    <property type="entry name" value="H/ACA ribonucleoprotein complex, subunit Nop10"/>
    <property type="match status" value="1"/>
</dbReference>
<sequence>MKWYLRRCVKCKKYTIVSDKCPYCGAETEIPHPPRFSPEDKYVEYRIKAKIESNTLDLEKKPLYFID</sequence>
<evidence type="ECO:0000256" key="1">
    <source>
        <dbReference type="ARBA" id="ARBA00002325"/>
    </source>
</evidence>
<evidence type="ECO:0000256" key="4">
    <source>
        <dbReference type="ARBA" id="ARBA00022517"/>
    </source>
</evidence>
<comment type="function">
    <text evidence="1 7">Involved in ribosome biogenesis; more specifically in 18S rRNA pseudouridylation and in cleavage of pre-rRNA.</text>
</comment>
<dbReference type="EMBL" id="DTBE01000059">
    <property type="protein sequence ID" value="HGQ59523.1"/>
    <property type="molecule type" value="Genomic_DNA"/>
</dbReference>
<dbReference type="AlphaFoldDB" id="A0A7C4NM63"/>